<dbReference type="Proteomes" id="UP000249341">
    <property type="component" value="Unassembled WGS sequence"/>
</dbReference>
<evidence type="ECO:0000313" key="3">
    <source>
        <dbReference type="EMBL" id="RAK29239.1"/>
    </source>
</evidence>
<comment type="caution">
    <text evidence="3">The sequence shown here is derived from an EMBL/GenBank/DDBJ whole genome shotgun (WGS) entry which is preliminary data.</text>
</comment>
<dbReference type="PANTHER" id="PTHR31778:SF2">
    <property type="entry name" value="BUD SITE SELECTION PROTEIN RAX2"/>
    <property type="match status" value="1"/>
</dbReference>
<dbReference type="AlphaFoldDB" id="A0A327Z2A5"/>
<dbReference type="Gene3D" id="2.130.10.10">
    <property type="entry name" value="YVTN repeat-like/Quinoprotein amine dehydrogenase"/>
    <property type="match status" value="1"/>
</dbReference>
<protein>
    <submittedName>
        <fullName evidence="3">Laminin G domain protein</fullName>
    </submittedName>
</protein>
<evidence type="ECO:0000259" key="2">
    <source>
        <dbReference type="PROSITE" id="PS50025"/>
    </source>
</evidence>
<dbReference type="InterPro" id="IPR011047">
    <property type="entry name" value="Quinoprotein_ADH-like_sf"/>
</dbReference>
<organism evidence="3 4">
    <name type="scientific">Actinoplanes lutulentus</name>
    <dbReference type="NCBI Taxonomy" id="1287878"/>
    <lineage>
        <taxon>Bacteria</taxon>
        <taxon>Bacillati</taxon>
        <taxon>Actinomycetota</taxon>
        <taxon>Actinomycetes</taxon>
        <taxon>Micromonosporales</taxon>
        <taxon>Micromonosporaceae</taxon>
        <taxon>Actinoplanes</taxon>
    </lineage>
</organism>
<reference evidence="3 4" key="1">
    <citation type="submission" date="2018-06" db="EMBL/GenBank/DDBJ databases">
        <title>Genomic Encyclopedia of Type Strains, Phase III (KMG-III): the genomes of soil and plant-associated and newly described type strains.</title>
        <authorList>
            <person name="Whitman W."/>
        </authorList>
    </citation>
    <scope>NUCLEOTIDE SEQUENCE [LARGE SCALE GENOMIC DNA]</scope>
    <source>
        <strain evidence="3 4">CGMCC 4.7090</strain>
    </source>
</reference>
<dbReference type="InterPro" id="IPR015943">
    <property type="entry name" value="WD40/YVTN_repeat-like_dom_sf"/>
</dbReference>
<evidence type="ECO:0000256" key="1">
    <source>
        <dbReference type="SAM" id="MobiDB-lite"/>
    </source>
</evidence>
<dbReference type="PANTHER" id="PTHR31778">
    <property type="entry name" value="BUD SITE SELECTION PROTEIN RAX2"/>
    <property type="match status" value="1"/>
</dbReference>
<evidence type="ECO:0000313" key="4">
    <source>
        <dbReference type="Proteomes" id="UP000249341"/>
    </source>
</evidence>
<sequence length="659" mass="67419">MAYKLKKGKSVVRRGLIFQRGQIAQRLQISRRLLTVGVATVLVAVGGTAFAEIVSSEPVTSPSFNGSVYAVAYRGDTVYVGGNFTSAVVNGKSTPRTRLAAFNARTGALLDWKPAADANVRALAVDGETVYAAGDFDNVNGVSRDAVAGIGAVSGVLTTLKHTVLGQPNALAAGNGRLYVGGRITSVDGATRGNLAAFTLATGALDAWAPTTDDMVNALAVTGDRVYVGGRFHRTNNVSTTLRLSAVDPATGSLDRAFRAKPVSQVFALAAHPDGVFAALGGQGGRAVSYTRTGETRWTRVFDGDAQAITLLDGVVYVGGHFDKACTTTNNGVKGICTDGSVVRGKLAAADHEGNLLDWSPQANGVAGTRQLAASEPLGAVSAVGDFTVVGGATRKRYAEFTGTSPASFVESTPVPSPSLPSPLASAAGSSAAGSMPAASLPAASSPPGDVASYNFDTTIADGTFDDGSGHGHLLRAVSRNGGAVKLVAHGNGQALNFPAKCGGETCPRLILQAGETSDLNPGTRPLRYGAGVLLSPAETGRGENILQKGYSTGGGQYKLQVDGLSGKPSCGIGDVVGTTVHVARSRTSVSDGKWHSLECRRTGPTLSILVDDRLESSVAVPAGLSVDTDHPFTVGGKGVGANNDQFHGTLDDVWVRVG</sequence>
<accession>A0A327Z2A5</accession>
<dbReference type="SUPFAM" id="SSF49899">
    <property type="entry name" value="Concanavalin A-like lectins/glucanases"/>
    <property type="match status" value="1"/>
</dbReference>
<dbReference type="GO" id="GO:1902929">
    <property type="term" value="C:plasma membrane of growing cell tip"/>
    <property type="evidence" value="ECO:0007669"/>
    <property type="project" value="TreeGrafter"/>
</dbReference>
<gene>
    <name evidence="3" type="ORF">B0I29_11831</name>
</gene>
<feature type="compositionally biased region" description="Low complexity" evidence="1">
    <location>
        <begin position="422"/>
        <end position="448"/>
    </location>
</feature>
<dbReference type="EMBL" id="QLMJ01000018">
    <property type="protein sequence ID" value="RAK29239.1"/>
    <property type="molecule type" value="Genomic_DNA"/>
</dbReference>
<feature type="region of interest" description="Disordered" evidence="1">
    <location>
        <begin position="406"/>
        <end position="448"/>
    </location>
</feature>
<dbReference type="CDD" id="cd00110">
    <property type="entry name" value="LamG"/>
    <property type="match status" value="1"/>
</dbReference>
<dbReference type="Gene3D" id="2.60.120.200">
    <property type="match status" value="1"/>
</dbReference>
<name>A0A327Z2A5_9ACTN</name>
<keyword evidence="4" id="KW-1185">Reference proteome</keyword>
<dbReference type="InterPro" id="IPR013320">
    <property type="entry name" value="ConA-like_dom_sf"/>
</dbReference>
<dbReference type="Pfam" id="PF02210">
    <property type="entry name" value="Laminin_G_2"/>
    <property type="match status" value="1"/>
</dbReference>
<proteinExistence type="predicted"/>
<dbReference type="InterPro" id="IPR001791">
    <property type="entry name" value="Laminin_G"/>
</dbReference>
<dbReference type="SUPFAM" id="SSF50998">
    <property type="entry name" value="Quinoprotein alcohol dehydrogenase-like"/>
    <property type="match status" value="1"/>
</dbReference>
<feature type="domain" description="Laminin G" evidence="2">
    <location>
        <begin position="495"/>
        <end position="659"/>
    </location>
</feature>
<dbReference type="PROSITE" id="PS50025">
    <property type="entry name" value="LAM_G_DOMAIN"/>
    <property type="match status" value="1"/>
</dbReference>